<dbReference type="InterPro" id="IPR037143">
    <property type="entry name" value="4-PPantetheinyl_Trfase_dom_sf"/>
</dbReference>
<accession>A0ABW0NS50</accession>
<dbReference type="Pfam" id="PF01648">
    <property type="entry name" value="ACPS"/>
    <property type="match status" value="1"/>
</dbReference>
<evidence type="ECO:0000256" key="3">
    <source>
        <dbReference type="ARBA" id="ARBA00022723"/>
    </source>
</evidence>
<dbReference type="GO" id="GO:0008897">
    <property type="term" value="F:holo-[acyl-carrier-protein] synthase activity"/>
    <property type="evidence" value="ECO:0007669"/>
    <property type="project" value="UniProtKB-EC"/>
</dbReference>
<comment type="function">
    <text evidence="8">Transfers the 4'-phosphopantetheine moiety from coenzyme A to a Ser of acyl-carrier-protein.</text>
</comment>
<comment type="cofactor">
    <cofactor evidence="8">
        <name>Mg(2+)</name>
        <dbReference type="ChEBI" id="CHEBI:18420"/>
    </cofactor>
</comment>
<keyword evidence="1 8" id="KW-0444">Lipid biosynthesis</keyword>
<reference evidence="11" key="1">
    <citation type="journal article" date="2019" name="Int. J. Syst. Evol. Microbiol.">
        <title>The Global Catalogue of Microorganisms (GCM) 10K type strain sequencing project: providing services to taxonomists for standard genome sequencing and annotation.</title>
        <authorList>
            <consortium name="The Broad Institute Genomics Platform"/>
            <consortium name="The Broad Institute Genome Sequencing Center for Infectious Disease"/>
            <person name="Wu L."/>
            <person name="Ma J."/>
        </authorList>
    </citation>
    <scope>NUCLEOTIDE SEQUENCE [LARGE SCALE GENOMIC DNA]</scope>
    <source>
        <strain evidence="11">CGMCC 4.6997</strain>
    </source>
</reference>
<organism evidence="10 11">
    <name type="scientific">Lysinimonas soli</name>
    <dbReference type="NCBI Taxonomy" id="1074233"/>
    <lineage>
        <taxon>Bacteria</taxon>
        <taxon>Bacillati</taxon>
        <taxon>Actinomycetota</taxon>
        <taxon>Actinomycetes</taxon>
        <taxon>Micrococcales</taxon>
        <taxon>Microbacteriaceae</taxon>
        <taxon>Lysinimonas</taxon>
    </lineage>
</organism>
<evidence type="ECO:0000313" key="10">
    <source>
        <dbReference type="EMBL" id="MFC5502818.1"/>
    </source>
</evidence>
<dbReference type="Proteomes" id="UP001596039">
    <property type="component" value="Unassembled WGS sequence"/>
</dbReference>
<dbReference type="InterPro" id="IPR004568">
    <property type="entry name" value="Ppantetheine-prot_Trfase_dom"/>
</dbReference>
<evidence type="ECO:0000256" key="7">
    <source>
        <dbReference type="ARBA" id="ARBA00023160"/>
    </source>
</evidence>
<keyword evidence="6 8" id="KW-0443">Lipid metabolism</keyword>
<keyword evidence="4 8" id="KW-0276">Fatty acid metabolism</keyword>
<comment type="subcellular location">
    <subcellularLocation>
        <location evidence="8">Cytoplasm</location>
    </subcellularLocation>
</comment>
<keyword evidence="2 8" id="KW-0808">Transferase</keyword>
<dbReference type="NCBIfam" id="NF000832">
    <property type="entry name" value="PRK00070.3-2"/>
    <property type="match status" value="1"/>
</dbReference>
<feature type="domain" description="4'-phosphopantetheinyl transferase" evidence="9">
    <location>
        <begin position="5"/>
        <end position="87"/>
    </location>
</feature>
<evidence type="ECO:0000313" key="11">
    <source>
        <dbReference type="Proteomes" id="UP001596039"/>
    </source>
</evidence>
<keyword evidence="8" id="KW-0963">Cytoplasm</keyword>
<dbReference type="EC" id="2.7.8.7" evidence="8"/>
<evidence type="ECO:0000256" key="5">
    <source>
        <dbReference type="ARBA" id="ARBA00022842"/>
    </source>
</evidence>
<name>A0ABW0NS50_9MICO</name>
<keyword evidence="3 8" id="KW-0479">Metal-binding</keyword>
<dbReference type="InterPro" id="IPR008278">
    <property type="entry name" value="4-PPantetheinyl_Trfase_dom"/>
</dbReference>
<dbReference type="SUPFAM" id="SSF56214">
    <property type="entry name" value="4'-phosphopantetheinyl transferase"/>
    <property type="match status" value="1"/>
</dbReference>
<keyword evidence="7 8" id="KW-0275">Fatty acid biosynthesis</keyword>
<dbReference type="Gene3D" id="3.90.470.20">
    <property type="entry name" value="4'-phosphopantetheinyl transferase domain"/>
    <property type="match status" value="1"/>
</dbReference>
<evidence type="ECO:0000256" key="1">
    <source>
        <dbReference type="ARBA" id="ARBA00022516"/>
    </source>
</evidence>
<evidence type="ECO:0000256" key="4">
    <source>
        <dbReference type="ARBA" id="ARBA00022832"/>
    </source>
</evidence>
<dbReference type="RefSeq" id="WP_386740519.1">
    <property type="nucleotide sequence ID" value="NZ_JBHSMG010000002.1"/>
</dbReference>
<dbReference type="EMBL" id="JBHSMG010000002">
    <property type="protein sequence ID" value="MFC5502818.1"/>
    <property type="molecule type" value="Genomic_DNA"/>
</dbReference>
<evidence type="ECO:0000259" key="9">
    <source>
        <dbReference type="Pfam" id="PF01648"/>
    </source>
</evidence>
<evidence type="ECO:0000256" key="2">
    <source>
        <dbReference type="ARBA" id="ARBA00022679"/>
    </source>
</evidence>
<proteinExistence type="inferred from homology"/>
<keyword evidence="5 8" id="KW-0460">Magnesium</keyword>
<evidence type="ECO:0000256" key="6">
    <source>
        <dbReference type="ARBA" id="ARBA00023098"/>
    </source>
</evidence>
<dbReference type="HAMAP" id="MF_00101">
    <property type="entry name" value="AcpS"/>
    <property type="match status" value="1"/>
</dbReference>
<gene>
    <name evidence="8" type="primary">acpS</name>
    <name evidence="10" type="ORF">ACFPJ4_11260</name>
</gene>
<sequence length="118" mass="12342">MSIAGIGVDVVDLARFDRAISRTPALRERLFVAGERDKPLQSLAGRFAAKEAFMKALGESTGVRWHDMEVVQDGRGAPTILVSGAAAELVAARGIVGIHVSMTHDAGVAVATVVCETA</sequence>
<comment type="similarity">
    <text evidence="8">Belongs to the P-Pant transferase superfamily. AcpS family.</text>
</comment>
<dbReference type="NCBIfam" id="TIGR00516">
    <property type="entry name" value="acpS"/>
    <property type="match status" value="1"/>
</dbReference>
<feature type="binding site" evidence="8">
    <location>
        <position position="9"/>
    </location>
    <ligand>
        <name>Mg(2+)</name>
        <dbReference type="ChEBI" id="CHEBI:18420"/>
    </ligand>
</feature>
<dbReference type="InterPro" id="IPR002582">
    <property type="entry name" value="ACPS"/>
</dbReference>
<dbReference type="NCBIfam" id="TIGR00556">
    <property type="entry name" value="pantethn_trn"/>
    <property type="match status" value="1"/>
</dbReference>
<evidence type="ECO:0000256" key="8">
    <source>
        <dbReference type="HAMAP-Rule" id="MF_00101"/>
    </source>
</evidence>
<feature type="binding site" evidence="8">
    <location>
        <position position="51"/>
    </location>
    <ligand>
        <name>Mg(2+)</name>
        <dbReference type="ChEBI" id="CHEBI:18420"/>
    </ligand>
</feature>
<comment type="catalytic activity">
    <reaction evidence="8">
        <text>apo-[ACP] + CoA = holo-[ACP] + adenosine 3',5'-bisphosphate + H(+)</text>
        <dbReference type="Rhea" id="RHEA:12068"/>
        <dbReference type="Rhea" id="RHEA-COMP:9685"/>
        <dbReference type="Rhea" id="RHEA-COMP:9690"/>
        <dbReference type="ChEBI" id="CHEBI:15378"/>
        <dbReference type="ChEBI" id="CHEBI:29999"/>
        <dbReference type="ChEBI" id="CHEBI:57287"/>
        <dbReference type="ChEBI" id="CHEBI:58343"/>
        <dbReference type="ChEBI" id="CHEBI:64479"/>
        <dbReference type="EC" id="2.7.8.7"/>
    </reaction>
</comment>
<protein>
    <recommendedName>
        <fullName evidence="8">Holo-[acyl-carrier-protein] synthase</fullName>
        <shortName evidence="8">Holo-ACP synthase</shortName>
        <ecNumber evidence="8">2.7.8.7</ecNumber>
    </recommendedName>
    <alternativeName>
        <fullName evidence="8">4'-phosphopantetheinyl transferase AcpS</fullName>
    </alternativeName>
</protein>
<comment type="caution">
    <text evidence="10">The sequence shown here is derived from an EMBL/GenBank/DDBJ whole genome shotgun (WGS) entry which is preliminary data.</text>
</comment>
<keyword evidence="11" id="KW-1185">Reference proteome</keyword>